<feature type="compositionally biased region" description="Basic and acidic residues" evidence="1">
    <location>
        <begin position="113"/>
        <end position="129"/>
    </location>
</feature>
<feature type="region of interest" description="Disordered" evidence="1">
    <location>
        <begin position="1"/>
        <end position="199"/>
    </location>
</feature>
<proteinExistence type="predicted"/>
<keyword evidence="3" id="KW-1185">Reference proteome</keyword>
<dbReference type="EMBL" id="VICG01000004">
    <property type="protein sequence ID" value="KAA8573363.1"/>
    <property type="molecule type" value="Genomic_DNA"/>
</dbReference>
<evidence type="ECO:0000313" key="2">
    <source>
        <dbReference type="EMBL" id="KAA8573363.1"/>
    </source>
</evidence>
<feature type="compositionally biased region" description="Basic and acidic residues" evidence="1">
    <location>
        <begin position="1"/>
        <end position="50"/>
    </location>
</feature>
<protein>
    <submittedName>
        <fullName evidence="2">Uncharacterized protein</fullName>
    </submittedName>
</protein>
<organism evidence="2 3">
    <name type="scientific">Monilinia fructicola</name>
    <name type="common">Brown rot fungus</name>
    <name type="synonym">Ciboria fructicola</name>
    <dbReference type="NCBI Taxonomy" id="38448"/>
    <lineage>
        <taxon>Eukaryota</taxon>
        <taxon>Fungi</taxon>
        <taxon>Dikarya</taxon>
        <taxon>Ascomycota</taxon>
        <taxon>Pezizomycotina</taxon>
        <taxon>Leotiomycetes</taxon>
        <taxon>Helotiales</taxon>
        <taxon>Sclerotiniaceae</taxon>
        <taxon>Monilinia</taxon>
    </lineage>
</organism>
<comment type="caution">
    <text evidence="2">The sequence shown here is derived from an EMBL/GenBank/DDBJ whole genome shotgun (WGS) entry which is preliminary data.</text>
</comment>
<feature type="compositionally biased region" description="Basic and acidic residues" evidence="1">
    <location>
        <begin position="67"/>
        <end position="103"/>
    </location>
</feature>
<sequence>MEMDEETKRRRDEETKRRRDEETKRRRDEETKMTMMKECRKIEEVHRGDDADLAQIPLPPSPEETSEERHTERKPEREKPEYIRKMKEEEQHRMVADVDREVYAKASGRRMHRNEDRRGEKERKKENAARRAVTGKNPNPNREARAPGAPPPLPGFMEVKPGHPTAGKPVPKAKKSPAASPGNLGWMTGAPTSKSGKKT</sequence>
<evidence type="ECO:0000256" key="1">
    <source>
        <dbReference type="SAM" id="MobiDB-lite"/>
    </source>
</evidence>
<accession>A0A5M9JY03</accession>
<dbReference type="AlphaFoldDB" id="A0A5M9JY03"/>
<reference evidence="2 3" key="1">
    <citation type="submission" date="2019-06" db="EMBL/GenBank/DDBJ databases">
        <title>Genome Sequence of the Brown Rot Fungal Pathogen Monilinia fructicola.</title>
        <authorList>
            <person name="De Miccolis Angelini R.M."/>
            <person name="Landi L."/>
            <person name="Abate D."/>
            <person name="Pollastro S."/>
            <person name="Romanazzi G."/>
            <person name="Faretra F."/>
        </authorList>
    </citation>
    <scope>NUCLEOTIDE SEQUENCE [LARGE SCALE GENOMIC DNA]</scope>
    <source>
        <strain evidence="2 3">Mfrc123</strain>
    </source>
</reference>
<dbReference type="Proteomes" id="UP000322873">
    <property type="component" value="Unassembled WGS sequence"/>
</dbReference>
<feature type="compositionally biased region" description="Polar residues" evidence="1">
    <location>
        <begin position="190"/>
        <end position="199"/>
    </location>
</feature>
<evidence type="ECO:0000313" key="3">
    <source>
        <dbReference type="Proteomes" id="UP000322873"/>
    </source>
</evidence>
<gene>
    <name evidence="2" type="ORF">EYC84_003845</name>
</gene>
<feature type="compositionally biased region" description="Low complexity" evidence="1">
    <location>
        <begin position="166"/>
        <end position="182"/>
    </location>
</feature>
<name>A0A5M9JY03_MONFR</name>